<reference evidence="1 2" key="1">
    <citation type="journal article" date="2015" name="Genome Announc.">
        <title>Expanding the biotechnology potential of lactobacilli through comparative genomics of 213 strains and associated genera.</title>
        <authorList>
            <person name="Sun Z."/>
            <person name="Harris H.M."/>
            <person name="McCann A."/>
            <person name="Guo C."/>
            <person name="Argimon S."/>
            <person name="Zhang W."/>
            <person name="Yang X."/>
            <person name="Jeffery I.B."/>
            <person name="Cooney J.C."/>
            <person name="Kagawa T.F."/>
            <person name="Liu W."/>
            <person name="Song Y."/>
            <person name="Salvetti E."/>
            <person name="Wrobel A."/>
            <person name="Rasinkangas P."/>
            <person name="Parkhill J."/>
            <person name="Rea M.C."/>
            <person name="O'Sullivan O."/>
            <person name="Ritari J."/>
            <person name="Douillard F.P."/>
            <person name="Paul Ross R."/>
            <person name="Yang R."/>
            <person name="Briner A.E."/>
            <person name="Felis G.E."/>
            <person name="de Vos W.M."/>
            <person name="Barrangou R."/>
            <person name="Klaenhammer T.R."/>
            <person name="Caufield P.W."/>
            <person name="Cui Y."/>
            <person name="Zhang H."/>
            <person name="O'Toole P.W."/>
        </authorList>
    </citation>
    <scope>NUCLEOTIDE SEQUENCE [LARGE SCALE GENOMIC DNA]</scope>
    <source>
        <strain evidence="1 2">DSM 16045</strain>
    </source>
</reference>
<dbReference type="InterPro" id="IPR012674">
    <property type="entry name" value="Calycin"/>
</dbReference>
<dbReference type="PATRIC" id="fig|1423749.3.peg.43"/>
<evidence type="ECO:0000313" key="1">
    <source>
        <dbReference type="EMBL" id="KRM03673.1"/>
    </source>
</evidence>
<dbReference type="Pfam" id="PF09148">
    <property type="entry name" value="DUF1934"/>
    <property type="match status" value="1"/>
</dbReference>
<dbReference type="InterPro" id="IPR015231">
    <property type="entry name" value="DUF1934"/>
</dbReference>
<gene>
    <name evidence="1" type="ORF">FC60_GL000043</name>
</gene>
<dbReference type="Proteomes" id="UP000051739">
    <property type="component" value="Unassembled WGS sequence"/>
</dbReference>
<dbReference type="AlphaFoldDB" id="A0A0R1VL01"/>
<evidence type="ECO:0000313" key="2">
    <source>
        <dbReference type="Proteomes" id="UP000051739"/>
    </source>
</evidence>
<comment type="caution">
    <text evidence="1">The sequence shown here is derived from an EMBL/GenBank/DDBJ whole genome shotgun (WGS) entry which is preliminary data.</text>
</comment>
<accession>A0A0R1VL01</accession>
<dbReference type="EMBL" id="AZFN01000001">
    <property type="protein sequence ID" value="KRM03673.1"/>
    <property type="molecule type" value="Genomic_DNA"/>
</dbReference>
<proteinExistence type="predicted"/>
<protein>
    <recommendedName>
        <fullName evidence="3">DUF1934 domain-containing protein</fullName>
    </recommendedName>
</protein>
<dbReference type="RefSeq" id="WP_056936533.1">
    <property type="nucleotide sequence ID" value="NZ_AZFN01000001.1"/>
</dbReference>
<dbReference type="Gene3D" id="2.40.128.20">
    <property type="match status" value="1"/>
</dbReference>
<keyword evidence="2" id="KW-1185">Reference proteome</keyword>
<organism evidence="1 2">
    <name type="scientific">Limosilactobacillus gastricus DSM 16045</name>
    <dbReference type="NCBI Taxonomy" id="1423749"/>
    <lineage>
        <taxon>Bacteria</taxon>
        <taxon>Bacillati</taxon>
        <taxon>Bacillota</taxon>
        <taxon>Bacilli</taxon>
        <taxon>Lactobacillales</taxon>
        <taxon>Lactobacillaceae</taxon>
        <taxon>Limosilactobacillus</taxon>
    </lineage>
</organism>
<sequence>MVLQQAVTVEVSSLIRQGNQQEEFAFQEPGQLVQMGNQKRYLRYVERQNELETPIQFRFDQDQVILSRHGQLRSTMVFDQHQATISKYPTVYGVIDLTVRTQDLKVTIDWLRGQGEVWIKYQLLNQGQLLGNYQIKLQFKA</sequence>
<name>A0A0R1VL01_9LACO</name>
<evidence type="ECO:0008006" key="3">
    <source>
        <dbReference type="Google" id="ProtNLM"/>
    </source>
</evidence>
<dbReference type="SUPFAM" id="SSF50814">
    <property type="entry name" value="Lipocalins"/>
    <property type="match status" value="1"/>
</dbReference>